<dbReference type="RefSeq" id="WP_166249303.1">
    <property type="nucleotide sequence ID" value="NZ_CP049616.1"/>
</dbReference>
<evidence type="ECO:0000313" key="2">
    <source>
        <dbReference type="Proteomes" id="UP000502928"/>
    </source>
</evidence>
<keyword evidence="2" id="KW-1185">Reference proteome</keyword>
<accession>A0A6G7J5M8</accession>
<name>A0A6G7J5M8_9FLAO</name>
<gene>
    <name evidence="1" type="ORF">GVT53_14970</name>
</gene>
<protein>
    <submittedName>
        <fullName evidence="1">Uncharacterized protein</fullName>
    </submittedName>
</protein>
<evidence type="ECO:0000313" key="1">
    <source>
        <dbReference type="EMBL" id="QII45919.1"/>
    </source>
</evidence>
<reference evidence="1 2" key="1">
    <citation type="submission" date="2020-02" db="EMBL/GenBank/DDBJ databases">
        <title>Complete genome of Muricauda sp. 501str8.</title>
        <authorList>
            <person name="Dong B."/>
            <person name="Zhu S."/>
            <person name="Yang J."/>
            <person name="Chen J."/>
        </authorList>
    </citation>
    <scope>NUCLEOTIDE SEQUENCE [LARGE SCALE GENOMIC DNA]</scope>
    <source>
        <strain evidence="1 2">501str8</strain>
    </source>
</reference>
<dbReference type="KEGG" id="mut:GVT53_14970"/>
<dbReference type="EMBL" id="CP049616">
    <property type="protein sequence ID" value="QII45919.1"/>
    <property type="molecule type" value="Genomic_DNA"/>
</dbReference>
<organism evidence="1 2">
    <name type="scientific">Flagellimonas oceani</name>
    <dbReference type="NCBI Taxonomy" id="2698672"/>
    <lineage>
        <taxon>Bacteria</taxon>
        <taxon>Pseudomonadati</taxon>
        <taxon>Bacteroidota</taxon>
        <taxon>Flavobacteriia</taxon>
        <taxon>Flavobacteriales</taxon>
        <taxon>Flavobacteriaceae</taxon>
        <taxon>Flagellimonas</taxon>
    </lineage>
</organism>
<dbReference type="Proteomes" id="UP000502928">
    <property type="component" value="Chromosome"/>
</dbReference>
<sequence length="209" mass="24128">MKRKLKLLFLLFISVFLVVIILKEPKNTIPKSIEQEVLIAMGYFPDLDGIPIEFKFKKNIKKSVMQAQPTWSGLLKPKSKRSYVILISENFKISGEEFKTVDVPKDVLIGWIGHELGHVMDYQQRGNLNLIGFGIRYVLLKEFVKKAERAADSFAVSRGMSEYILKTKRFILDNSEIDETYKARIKQYYLSPDEIMEMVKELDSIQGNG</sequence>
<dbReference type="AlphaFoldDB" id="A0A6G7J5M8"/>
<proteinExistence type="predicted"/>